<sequence length="1222" mass="131449">MVLIVPPSSVAPGLASAPHQFDLGLESAPQSCILVLAISLFAPVLCLPPVHHAPGPAFRAVISLHLSQSARISCPVRLRARHQLHLFLASAPSSVALVLAIPSVHQLHLPCLPRRHQLPPGPCLPAAVISMRPVLPSAPSSVAPASFQSARISLHLALPSAPSSVAPVLCLPRRHQLHLVLAFRAVISCTWSLQSAPSSVASLVCNRASSVHGRLPAFISCTWSLQSAPSSVASGPCLLHPSAFRRHQLHLVLCLPRRHHLHASAFARPSFSWLPWSLPRASFSWHLSLCLPARHQVPPCLCNPRRFMRVHRSLPLPVAVCHHVYSPASFAFPASIELHPMSLHSAQYRAPDISCTLIIASAQRNQSAPPVLALRASIHSSPGPLSLPNLSVCTWSLPSVPLHNSTFLPSPRLISCTLGPLLPRPVLYACNLSFLRAVISCTWSFSHLPLAVIKLQPFLSAIPPVSKFPNLSFYGLPASFSCTWSLPPARHQVAPVHCLPTPVISAPGPCNRRLASVHLPLQSAPYIMIAYLSVANPAPSYQLHHFLASVPSQSFTLPSYAKISSPSSSSSAPRSLQSACHQLHLSCLRADHQCIAPVLAISHARQSVAPVFAIRPHQLHLAFAITRRVISANLVLLTLPLHEYTSSTMPHTGLTSPPSSVAPGSLQPPSSYHQLHWSFASAVISFHLFLAIRASSVAPGPCNPSVISYMTCPTLTALSSRTCVLASARHLDAHLGPLPYRTSCHQVHLSPCSAPLIAPVLLPRAVISYAPGPAFAPSSGMHLSFPRAVSFTAFAHPAPLSAPRSYIASAPDPSVHPVVPMQSAPSSSASGPCLSALSSLQILILDYRSRHQFQYLDPCSAPHHCNLSLPPLPGISCTLVLLTFPAPSSLHLVLCLPRRHHQLHLVLAIRGRHQLHYWSMPYPRRLSFQPVLCTPTVISVAPGPLLFHRAYRQLHFDLVLCLPRRHLVAPGSLAFPRSNQSLCHLSSAFRCTFYTVHLVPLPSPPSSQLHLSLPNIRADHHSPVLENPSTIRSVAPGPLPPSVPSVHYCSMPSLLITLHLSLVNHAVIQLSFSVPCNRASSLAFYTRFLAIPPSSVAPPAFRASSDASVPLQSALRHQAASGLGIRAVDQLHLVLAIPYASSVASVLGNSALDHHCTCSCNTAPYISHHVPLQSAASHSLTFRSCNRLTHQLHLVLAIPHRLPVMHLGTLQSRAVNTVAPVP</sequence>
<accession>A0A3R7NR93</accession>
<reference evidence="1 2" key="2">
    <citation type="submission" date="2019-01" db="EMBL/GenBank/DDBJ databases">
        <title>The decoding of complex shrimp genome reveals the adaptation for benthos swimmer, frequently molting mechanism and breeding impact on genome.</title>
        <authorList>
            <person name="Sun Y."/>
            <person name="Gao Y."/>
            <person name="Yu Y."/>
        </authorList>
    </citation>
    <scope>NUCLEOTIDE SEQUENCE [LARGE SCALE GENOMIC DNA]</scope>
    <source>
        <tissue evidence="1">Muscle</tissue>
    </source>
</reference>
<dbReference type="AlphaFoldDB" id="A0A3R7NR93"/>
<dbReference type="Proteomes" id="UP000283509">
    <property type="component" value="Unassembled WGS sequence"/>
</dbReference>
<gene>
    <name evidence="1" type="ORF">C7M84_017495</name>
</gene>
<keyword evidence="2" id="KW-1185">Reference proteome</keyword>
<protein>
    <submittedName>
        <fullName evidence="1">Uncharacterized protein</fullName>
    </submittedName>
</protein>
<comment type="caution">
    <text evidence="1">The sequence shown here is derived from an EMBL/GenBank/DDBJ whole genome shotgun (WGS) entry which is preliminary data.</text>
</comment>
<organism evidence="1 2">
    <name type="scientific">Penaeus vannamei</name>
    <name type="common">Whiteleg shrimp</name>
    <name type="synonym">Litopenaeus vannamei</name>
    <dbReference type="NCBI Taxonomy" id="6689"/>
    <lineage>
        <taxon>Eukaryota</taxon>
        <taxon>Metazoa</taxon>
        <taxon>Ecdysozoa</taxon>
        <taxon>Arthropoda</taxon>
        <taxon>Crustacea</taxon>
        <taxon>Multicrustacea</taxon>
        <taxon>Malacostraca</taxon>
        <taxon>Eumalacostraca</taxon>
        <taxon>Eucarida</taxon>
        <taxon>Decapoda</taxon>
        <taxon>Dendrobranchiata</taxon>
        <taxon>Penaeoidea</taxon>
        <taxon>Penaeidae</taxon>
        <taxon>Penaeus</taxon>
    </lineage>
</organism>
<proteinExistence type="predicted"/>
<dbReference type="EMBL" id="QCYY01003233">
    <property type="protein sequence ID" value="ROT64561.1"/>
    <property type="molecule type" value="Genomic_DNA"/>
</dbReference>
<evidence type="ECO:0000313" key="1">
    <source>
        <dbReference type="EMBL" id="ROT64561.1"/>
    </source>
</evidence>
<name>A0A3R7NR93_PENVA</name>
<reference evidence="1 2" key="1">
    <citation type="submission" date="2018-04" db="EMBL/GenBank/DDBJ databases">
        <authorList>
            <person name="Zhang X."/>
            <person name="Yuan J."/>
            <person name="Li F."/>
            <person name="Xiang J."/>
        </authorList>
    </citation>
    <scope>NUCLEOTIDE SEQUENCE [LARGE SCALE GENOMIC DNA]</scope>
    <source>
        <tissue evidence="1">Muscle</tissue>
    </source>
</reference>
<evidence type="ECO:0000313" key="2">
    <source>
        <dbReference type="Proteomes" id="UP000283509"/>
    </source>
</evidence>